<evidence type="ECO:0000313" key="7">
    <source>
        <dbReference type="Proteomes" id="UP001199044"/>
    </source>
</evidence>
<evidence type="ECO:0000256" key="3">
    <source>
        <dbReference type="ARBA" id="ARBA00022795"/>
    </source>
</evidence>
<keyword evidence="3" id="KW-1005">Bacterial flagellum biogenesis</keyword>
<keyword evidence="6" id="KW-0966">Cell projection</keyword>
<keyword evidence="2" id="KW-0963">Cytoplasm</keyword>
<keyword evidence="6" id="KW-0969">Cilium</keyword>
<keyword evidence="7" id="KW-1185">Reference proteome</keyword>
<gene>
    <name evidence="6" type="ORF">LDJ79_02010</name>
</gene>
<comment type="subcellular location">
    <subcellularLocation>
        <location evidence="1">Cytoplasm</location>
        <location evidence="1">Cytosol</location>
    </subcellularLocation>
</comment>
<evidence type="ECO:0000256" key="5">
    <source>
        <dbReference type="ARBA" id="ARBA00093797"/>
    </source>
</evidence>
<accession>A0ABS7YGR8</accession>
<reference evidence="7" key="1">
    <citation type="submission" date="2023-07" db="EMBL/GenBank/DDBJ databases">
        <title>Molecular identification of indigenous halophilic bacteria isolated from red sea cost, biodegradation of synthetic dyes and assessment of degraded metabolite toxicity.</title>
        <authorList>
            <person name="Chaieb K."/>
            <person name="Altayb H.N."/>
        </authorList>
    </citation>
    <scope>NUCLEOTIDE SEQUENCE [LARGE SCALE GENOMIC DNA]</scope>
    <source>
        <strain evidence="7">K20</strain>
    </source>
</reference>
<evidence type="ECO:0000256" key="1">
    <source>
        <dbReference type="ARBA" id="ARBA00004514"/>
    </source>
</evidence>
<evidence type="ECO:0000313" key="6">
    <source>
        <dbReference type="EMBL" id="MCA2014867.1"/>
    </source>
</evidence>
<dbReference type="Pfam" id="PF05400">
    <property type="entry name" value="FliT"/>
    <property type="match status" value="1"/>
</dbReference>
<protein>
    <recommendedName>
        <fullName evidence="5">Flagellar protein FliT</fullName>
    </recommendedName>
</protein>
<dbReference type="EMBL" id="JAIWIU010000010">
    <property type="protein sequence ID" value="MCA2014867.1"/>
    <property type="molecule type" value="Genomic_DNA"/>
</dbReference>
<keyword evidence="4" id="KW-0143">Chaperone</keyword>
<keyword evidence="6" id="KW-0282">Flagellum</keyword>
<organism evidence="6 7">
    <name type="scientific">Vibrio tritonius</name>
    <dbReference type="NCBI Taxonomy" id="1435069"/>
    <lineage>
        <taxon>Bacteria</taxon>
        <taxon>Pseudomonadati</taxon>
        <taxon>Pseudomonadota</taxon>
        <taxon>Gammaproteobacteria</taxon>
        <taxon>Vibrionales</taxon>
        <taxon>Vibrionaceae</taxon>
        <taxon>Vibrio</taxon>
    </lineage>
</organism>
<sequence length="101" mass="11690">MSDLLQRLCELDHLIEQSLCVEDIQAEEIVSLVDKREQLLQSVLSYVADHPQFAATPEWRNAINHTQQLAGLMQSKTMAIGQELKKYRHGHKSVQQYKKFL</sequence>
<proteinExistence type="predicted"/>
<evidence type="ECO:0000256" key="2">
    <source>
        <dbReference type="ARBA" id="ARBA00022490"/>
    </source>
</evidence>
<dbReference type="RefSeq" id="WP_068712560.1">
    <property type="nucleotide sequence ID" value="NZ_AP014635.1"/>
</dbReference>
<name>A0ABS7YGR8_9VIBR</name>
<evidence type="ECO:0000256" key="4">
    <source>
        <dbReference type="ARBA" id="ARBA00023186"/>
    </source>
</evidence>
<dbReference type="Proteomes" id="UP001199044">
    <property type="component" value="Unassembled WGS sequence"/>
</dbReference>
<comment type="caution">
    <text evidence="6">The sequence shown here is derived from an EMBL/GenBank/DDBJ whole genome shotgun (WGS) entry which is preliminary data.</text>
</comment>
<dbReference type="InterPro" id="IPR008622">
    <property type="entry name" value="FliT"/>
</dbReference>